<evidence type="ECO:0000313" key="2">
    <source>
        <dbReference type="Proteomes" id="UP001500604"/>
    </source>
</evidence>
<keyword evidence="2" id="KW-1185">Reference proteome</keyword>
<comment type="caution">
    <text evidence="1">The sequence shown here is derived from an EMBL/GenBank/DDBJ whole genome shotgun (WGS) entry which is preliminary data.</text>
</comment>
<protein>
    <submittedName>
        <fullName evidence="1">Uncharacterized protein</fullName>
    </submittedName>
</protein>
<dbReference type="RefSeq" id="WP_345194836.1">
    <property type="nucleotide sequence ID" value="NZ_BAABFL010000119.1"/>
</dbReference>
<name>A0ABP8UZH4_9GAMM</name>
<sequence length="57" mass="6744">MNVVHQAIQLEMLLVLDDLHDTDYQLAMRMIGFRNVPVHDSLYVNFAILETIIRNRF</sequence>
<evidence type="ECO:0000313" key="1">
    <source>
        <dbReference type="EMBL" id="GAA4649076.1"/>
    </source>
</evidence>
<reference evidence="2" key="1">
    <citation type="journal article" date="2019" name="Int. J. Syst. Evol. Microbiol.">
        <title>The Global Catalogue of Microorganisms (GCM) 10K type strain sequencing project: providing services to taxonomists for standard genome sequencing and annotation.</title>
        <authorList>
            <consortium name="The Broad Institute Genomics Platform"/>
            <consortium name="The Broad Institute Genome Sequencing Center for Infectious Disease"/>
            <person name="Wu L."/>
            <person name="Ma J."/>
        </authorList>
    </citation>
    <scope>NUCLEOTIDE SEQUENCE [LARGE SCALE GENOMIC DNA]</scope>
    <source>
        <strain evidence="2">JCM 17805</strain>
    </source>
</reference>
<dbReference type="EMBL" id="BAABFL010000119">
    <property type="protein sequence ID" value="GAA4649076.1"/>
    <property type="molecule type" value="Genomic_DNA"/>
</dbReference>
<dbReference type="Proteomes" id="UP001500604">
    <property type="component" value="Unassembled WGS sequence"/>
</dbReference>
<proteinExistence type="predicted"/>
<accession>A0ABP8UZH4</accession>
<gene>
    <name evidence="1" type="ORF">GCM10023116_13500</name>
</gene>
<organism evidence="1 2">
    <name type="scientific">Kistimonas scapharcae</name>
    <dbReference type="NCBI Taxonomy" id="1036133"/>
    <lineage>
        <taxon>Bacteria</taxon>
        <taxon>Pseudomonadati</taxon>
        <taxon>Pseudomonadota</taxon>
        <taxon>Gammaproteobacteria</taxon>
        <taxon>Oceanospirillales</taxon>
        <taxon>Endozoicomonadaceae</taxon>
        <taxon>Kistimonas</taxon>
    </lineage>
</organism>